<dbReference type="AlphaFoldDB" id="A0A2P2IZP3"/>
<name>A0A2P2IZP3_RHIMU</name>
<accession>A0A2P2IZP3</accession>
<evidence type="ECO:0000256" key="1">
    <source>
        <dbReference type="SAM" id="Phobius"/>
    </source>
</evidence>
<organism evidence="2">
    <name type="scientific">Rhizophora mucronata</name>
    <name type="common">Asiatic mangrove</name>
    <dbReference type="NCBI Taxonomy" id="61149"/>
    <lineage>
        <taxon>Eukaryota</taxon>
        <taxon>Viridiplantae</taxon>
        <taxon>Streptophyta</taxon>
        <taxon>Embryophyta</taxon>
        <taxon>Tracheophyta</taxon>
        <taxon>Spermatophyta</taxon>
        <taxon>Magnoliopsida</taxon>
        <taxon>eudicotyledons</taxon>
        <taxon>Gunneridae</taxon>
        <taxon>Pentapetalae</taxon>
        <taxon>rosids</taxon>
        <taxon>fabids</taxon>
        <taxon>Malpighiales</taxon>
        <taxon>Rhizophoraceae</taxon>
        <taxon>Rhizophora</taxon>
    </lineage>
</organism>
<proteinExistence type="predicted"/>
<keyword evidence="1" id="KW-0812">Transmembrane</keyword>
<reference evidence="2" key="1">
    <citation type="submission" date="2018-02" db="EMBL/GenBank/DDBJ databases">
        <title>Rhizophora mucronata_Transcriptome.</title>
        <authorList>
            <person name="Meera S.P."/>
            <person name="Sreeshan A."/>
            <person name="Augustine A."/>
        </authorList>
    </citation>
    <scope>NUCLEOTIDE SEQUENCE</scope>
    <source>
        <tissue evidence="2">Leaf</tissue>
    </source>
</reference>
<feature type="transmembrane region" description="Helical" evidence="1">
    <location>
        <begin position="6"/>
        <end position="26"/>
    </location>
</feature>
<evidence type="ECO:0000313" key="2">
    <source>
        <dbReference type="EMBL" id="MBW86698.1"/>
    </source>
</evidence>
<keyword evidence="1" id="KW-0472">Membrane</keyword>
<keyword evidence="1" id="KW-1133">Transmembrane helix</keyword>
<dbReference type="EMBL" id="GGEC01006215">
    <property type="protein sequence ID" value="MBW86698.1"/>
    <property type="molecule type" value="Transcribed_RNA"/>
</dbReference>
<protein>
    <submittedName>
        <fullName evidence="2">Uncharacterized protein</fullName>
    </submittedName>
</protein>
<sequence length="38" mass="4395">MSPHSLILTTSAITGLRSLPFLSFLIERRFDLTRPHNR</sequence>